<keyword evidence="2" id="KW-0456">Lyase</keyword>
<dbReference type="PANTHER" id="PTHR28004:SF8">
    <property type="entry name" value="D-SERINE DEAMINASE"/>
    <property type="match status" value="1"/>
</dbReference>
<dbReference type="Pfam" id="PF01168">
    <property type="entry name" value="Ala_racemase_N"/>
    <property type="match status" value="1"/>
</dbReference>
<reference evidence="4 5" key="1">
    <citation type="submission" date="2018-08" db="EMBL/GenBank/DDBJ databases">
        <title>Aeromicrobium sp. M2KJ-4, whole genome shotgun sequence.</title>
        <authorList>
            <person name="Tuo L."/>
        </authorList>
    </citation>
    <scope>NUCLEOTIDE SEQUENCE [LARGE SCALE GENOMIC DNA]</scope>
    <source>
        <strain evidence="4 5">M2KJ-4</strain>
    </source>
</reference>
<dbReference type="SUPFAM" id="SSF51419">
    <property type="entry name" value="PLP-binding barrel"/>
    <property type="match status" value="1"/>
</dbReference>
<evidence type="ECO:0000256" key="1">
    <source>
        <dbReference type="ARBA" id="ARBA00005323"/>
    </source>
</evidence>
<evidence type="ECO:0000313" key="5">
    <source>
        <dbReference type="Proteomes" id="UP000265581"/>
    </source>
</evidence>
<accession>A0A371P4V4</accession>
<organism evidence="4 5">
    <name type="scientific">Aeromicrobium endophyticum</name>
    <dbReference type="NCBI Taxonomy" id="2292704"/>
    <lineage>
        <taxon>Bacteria</taxon>
        <taxon>Bacillati</taxon>
        <taxon>Actinomycetota</taxon>
        <taxon>Actinomycetes</taxon>
        <taxon>Propionibacteriales</taxon>
        <taxon>Nocardioidaceae</taxon>
        <taxon>Aeromicrobium</taxon>
    </lineage>
</organism>
<evidence type="ECO:0000256" key="2">
    <source>
        <dbReference type="ARBA" id="ARBA00023239"/>
    </source>
</evidence>
<evidence type="ECO:0000259" key="3">
    <source>
        <dbReference type="SMART" id="SM01119"/>
    </source>
</evidence>
<dbReference type="InterPro" id="IPR026956">
    <property type="entry name" value="D-ser_dehydrat-like_dom"/>
</dbReference>
<dbReference type="PANTHER" id="PTHR28004">
    <property type="entry name" value="ZGC:162816-RELATED"/>
    <property type="match status" value="1"/>
</dbReference>
<dbReference type="InterPro" id="IPR029066">
    <property type="entry name" value="PLP-binding_barrel"/>
</dbReference>
<dbReference type="Pfam" id="PF14031">
    <property type="entry name" value="D-ser_dehydrat"/>
    <property type="match status" value="1"/>
</dbReference>
<dbReference type="Proteomes" id="UP000265581">
    <property type="component" value="Unassembled WGS sequence"/>
</dbReference>
<comment type="caution">
    <text evidence="4">The sequence shown here is derived from an EMBL/GenBank/DDBJ whole genome shotgun (WGS) entry which is preliminary data.</text>
</comment>
<name>A0A371P4V4_9ACTN</name>
<dbReference type="InterPro" id="IPR042208">
    <property type="entry name" value="D-ser_dehydrat-like_sf"/>
</dbReference>
<feature type="domain" description="D-serine dehydratase-like" evidence="3">
    <location>
        <begin position="323"/>
        <end position="420"/>
    </location>
</feature>
<gene>
    <name evidence="4" type="ORF">DX116_17965</name>
</gene>
<proteinExistence type="inferred from homology"/>
<dbReference type="InterPro" id="IPR051466">
    <property type="entry name" value="D-amino_acid_metab_enzyme"/>
</dbReference>
<dbReference type="Gene3D" id="2.40.37.20">
    <property type="entry name" value="D-serine dehydratase-like domain"/>
    <property type="match status" value="1"/>
</dbReference>
<evidence type="ECO:0000313" key="4">
    <source>
        <dbReference type="EMBL" id="REK70961.1"/>
    </source>
</evidence>
<dbReference type="InterPro" id="IPR001608">
    <property type="entry name" value="Ala_racemase_N"/>
</dbReference>
<keyword evidence="5" id="KW-1185">Reference proteome</keyword>
<dbReference type="Gene3D" id="3.20.20.10">
    <property type="entry name" value="Alanine racemase"/>
    <property type="match status" value="1"/>
</dbReference>
<protein>
    <recommendedName>
        <fullName evidence="3">D-serine dehydratase-like domain-containing protein</fullName>
    </recommendedName>
</protein>
<dbReference type="SMART" id="SM01119">
    <property type="entry name" value="D-ser_dehydrat"/>
    <property type="match status" value="1"/>
</dbReference>
<sequence length="433" mass="46598">MCARTSGRTVARPRLRMTRVTRTHGGTMSTSSTSRIEAARGGATRALDDLDLPVMLLHDEAVRSNVRLMADYCAARGVHLAPHAKTSMTAYITHLQLERGAWGLTAATIRQARDLWGLGVRRILIANLVVEERAIAWVAETFLAHASEPSDVLVYVDSVDSLEILSSRLDALQPALRLGVLVELGFTGGRTGARSVHEAVELARRVSESPRLELRGVAGFEGLMPRGQEAVPPAIGTFLDELHALTERCQAENLFERRPVVTAGGSSYFDLVVDAVGPDRFGFPVDTILRSGCYATHDHGVYRETSPFDGRSDQPGGSRFAPALELVASVLSTPEPGLVIAGFGRRDVPTDDRLPVVVGQRHDDGSITPVEGARVVGVNDQHAFVSVAATCALRAGDRISLGVSHPCGAFDRWRSIPVVDARGSLVDVAEPRL</sequence>
<dbReference type="AlphaFoldDB" id="A0A371P4V4"/>
<dbReference type="EMBL" id="QUBR01000002">
    <property type="protein sequence ID" value="REK70961.1"/>
    <property type="molecule type" value="Genomic_DNA"/>
</dbReference>
<comment type="similarity">
    <text evidence="1">Belongs to the DSD1 family.</text>
</comment>